<organism evidence="1 2">
    <name type="scientific">Peronosclerospora sorghi</name>
    <dbReference type="NCBI Taxonomy" id="230839"/>
    <lineage>
        <taxon>Eukaryota</taxon>
        <taxon>Sar</taxon>
        <taxon>Stramenopiles</taxon>
        <taxon>Oomycota</taxon>
        <taxon>Peronosporomycetes</taxon>
        <taxon>Peronosporales</taxon>
        <taxon>Peronosporaceae</taxon>
        <taxon>Peronosclerospora</taxon>
    </lineage>
</organism>
<protein>
    <submittedName>
        <fullName evidence="1">Uncharacterized protein</fullName>
    </submittedName>
</protein>
<evidence type="ECO:0000313" key="2">
    <source>
        <dbReference type="Proteomes" id="UP001163321"/>
    </source>
</evidence>
<dbReference type="Proteomes" id="UP001163321">
    <property type="component" value="Chromosome 3"/>
</dbReference>
<gene>
    <name evidence="1" type="ORF">PsorP6_008540</name>
</gene>
<dbReference type="EMBL" id="CM047582">
    <property type="protein sequence ID" value="KAI9915674.1"/>
    <property type="molecule type" value="Genomic_DNA"/>
</dbReference>
<comment type="caution">
    <text evidence="1">The sequence shown here is derived from an EMBL/GenBank/DDBJ whole genome shotgun (WGS) entry which is preliminary data.</text>
</comment>
<name>A0ACC0WA95_9STRA</name>
<keyword evidence="2" id="KW-1185">Reference proteome</keyword>
<sequence>MTQVDILDGLIVALDLLFRRTDKKKYVKKLIVITDASAKIADAGDLMAIVEMIKNMEVKFQVIGIDFEHTTIKLMEETEKIDVKEEPITASSTGTDRIKFFAEYLNRTFDKWSLRYAAAGNSERWPVEELRLHFGERVAFFLAFMLIYTKHLVPLTLACLVYYLAFRFMSSAPMWRQYMQGLALLDLSASWRLVVSRVLGPRNALARGKVAPGQVLIHCVRTER</sequence>
<reference evidence="1 2" key="1">
    <citation type="journal article" date="2022" name="bioRxiv">
        <title>The genome of the oomycete Peronosclerospora sorghi, a cosmopolitan pathogen of maize and sorghum, is inflated with dispersed pseudogenes.</title>
        <authorList>
            <person name="Fletcher K."/>
            <person name="Martin F."/>
            <person name="Isakeit T."/>
            <person name="Cavanaugh K."/>
            <person name="Magill C."/>
            <person name="Michelmore R."/>
        </authorList>
    </citation>
    <scope>NUCLEOTIDE SEQUENCE [LARGE SCALE GENOMIC DNA]</scope>
    <source>
        <strain evidence="1">P6</strain>
    </source>
</reference>
<proteinExistence type="predicted"/>
<evidence type="ECO:0000313" key="1">
    <source>
        <dbReference type="EMBL" id="KAI9915674.1"/>
    </source>
</evidence>
<accession>A0ACC0WA95</accession>